<sequence length="151" mass="17215">DTRIPTGIQVKYNKPDIFVLDKVKKEVLIVEVGFTSFDHLRSVEVEKQHKYDLLANHCGALHGFTTRIVPYVMTWDGVVTTYHQNYRKELNLDSRVEAYIQSRVLKMTLESLTMEARREGALSEVCIEKVSKNEAGGLGSNEVLLLDCENQ</sequence>
<name>A0A9P6GYS5_9MICR</name>
<proteinExistence type="predicted"/>
<keyword evidence="2" id="KW-1185">Reference proteome</keyword>
<organism evidence="1 2">
    <name type="scientific">Nosema granulosis</name>
    <dbReference type="NCBI Taxonomy" id="83296"/>
    <lineage>
        <taxon>Eukaryota</taxon>
        <taxon>Fungi</taxon>
        <taxon>Fungi incertae sedis</taxon>
        <taxon>Microsporidia</taxon>
        <taxon>Nosematidae</taxon>
        <taxon>Nosema</taxon>
    </lineage>
</organism>
<dbReference type="OrthoDB" id="2194416at2759"/>
<dbReference type="Proteomes" id="UP000740883">
    <property type="component" value="Unassembled WGS sequence"/>
</dbReference>
<evidence type="ECO:0000313" key="1">
    <source>
        <dbReference type="EMBL" id="KAF9763395.1"/>
    </source>
</evidence>
<evidence type="ECO:0000313" key="2">
    <source>
        <dbReference type="Proteomes" id="UP000740883"/>
    </source>
</evidence>
<accession>A0A9P6GYS5</accession>
<protein>
    <submittedName>
        <fullName evidence="1">Uncharacterized protein</fullName>
    </submittedName>
</protein>
<comment type="caution">
    <text evidence="1">The sequence shown here is derived from an EMBL/GenBank/DDBJ whole genome shotgun (WGS) entry which is preliminary data.</text>
</comment>
<feature type="non-terminal residue" evidence="1">
    <location>
        <position position="1"/>
    </location>
</feature>
<dbReference type="AlphaFoldDB" id="A0A9P6GYS5"/>
<gene>
    <name evidence="1" type="ORF">NGRA_1295</name>
</gene>
<reference evidence="1 2" key="1">
    <citation type="journal article" date="2020" name="Genome Biol. Evol.">
        <title>Comparative genomics of strictly vertically transmitted, feminizing microsporidia endosymbionts of amphipod crustaceans.</title>
        <authorList>
            <person name="Cormier A."/>
            <person name="Chebbi M.A."/>
            <person name="Giraud I."/>
            <person name="Wattier R."/>
            <person name="Teixeira M."/>
            <person name="Gilbert C."/>
            <person name="Rigaud T."/>
            <person name="Cordaux R."/>
        </authorList>
    </citation>
    <scope>NUCLEOTIDE SEQUENCE [LARGE SCALE GENOMIC DNA]</scope>
    <source>
        <strain evidence="1 2">Ou3-Ou53</strain>
    </source>
</reference>
<dbReference type="EMBL" id="SBJO01000077">
    <property type="protein sequence ID" value="KAF9763395.1"/>
    <property type="molecule type" value="Genomic_DNA"/>
</dbReference>